<proteinExistence type="predicted"/>
<dbReference type="AlphaFoldDB" id="A0A6L9Y358"/>
<evidence type="ECO:0000313" key="4">
    <source>
        <dbReference type="EMBL" id="NEN07708.1"/>
    </source>
</evidence>
<dbReference type="PROSITE" id="PS51186">
    <property type="entry name" value="GNAT"/>
    <property type="match status" value="2"/>
</dbReference>
<dbReference type="EMBL" id="JAAGWY010000005">
    <property type="protein sequence ID" value="NEN07708.1"/>
    <property type="molecule type" value="Genomic_DNA"/>
</dbReference>
<accession>A0A6L9Y358</accession>
<protein>
    <submittedName>
        <fullName evidence="4">GNAT family N-acetyltransferase</fullName>
    </submittedName>
</protein>
<dbReference type="Pfam" id="PF00583">
    <property type="entry name" value="Acetyltransf_1"/>
    <property type="match status" value="1"/>
</dbReference>
<dbReference type="SUPFAM" id="SSF55729">
    <property type="entry name" value="Acyl-CoA N-acyltransferases (Nat)"/>
    <property type="match status" value="1"/>
</dbReference>
<dbReference type="InterPro" id="IPR000182">
    <property type="entry name" value="GNAT_dom"/>
</dbReference>
<evidence type="ECO:0000256" key="2">
    <source>
        <dbReference type="ARBA" id="ARBA00023315"/>
    </source>
</evidence>
<keyword evidence="5" id="KW-1185">Reference proteome</keyword>
<feature type="domain" description="N-acetyltransferase" evidence="3">
    <location>
        <begin position="11"/>
        <end position="165"/>
    </location>
</feature>
<gene>
    <name evidence="4" type="ORF">G3T36_17775</name>
</gene>
<reference evidence="4 5" key="1">
    <citation type="journal article" date="2014" name="J. Microbiol.">
        <title>Diaminobutyricibacter tongyongensis gen. nov., sp. nov. and Homoserinibacter gongjuensis gen. nov., sp. nov. belong to the family Microbacteriaceae.</title>
        <authorList>
            <person name="Kim S.J."/>
            <person name="Ahn J.H."/>
            <person name="Weon H.Y."/>
            <person name="Hamada M."/>
            <person name="Suzuki K."/>
            <person name="Kwon S.W."/>
        </authorList>
    </citation>
    <scope>NUCLEOTIDE SEQUENCE [LARGE SCALE GENOMIC DNA]</scope>
    <source>
        <strain evidence="4 5">NBRC 108724</strain>
    </source>
</reference>
<dbReference type="Gene3D" id="3.40.630.30">
    <property type="match status" value="1"/>
</dbReference>
<evidence type="ECO:0000256" key="1">
    <source>
        <dbReference type="ARBA" id="ARBA00022679"/>
    </source>
</evidence>
<evidence type="ECO:0000313" key="5">
    <source>
        <dbReference type="Proteomes" id="UP000474967"/>
    </source>
</evidence>
<dbReference type="PANTHER" id="PTHR43877">
    <property type="entry name" value="AMINOALKYLPHOSPHONATE N-ACETYLTRANSFERASE-RELATED-RELATED"/>
    <property type="match status" value="1"/>
</dbReference>
<dbReference type="GO" id="GO:0016747">
    <property type="term" value="F:acyltransferase activity, transferring groups other than amino-acyl groups"/>
    <property type="evidence" value="ECO:0007669"/>
    <property type="project" value="InterPro"/>
</dbReference>
<sequence length="331" mass="36388">MLSVPRHPDVTVWRAATESDIGAIWELRQAMGEADHPNYRTARESIEADFALPGFEPERDSMIGFDSTGRAVAAGMVIFPSRHQTLVRSLPIGGVHPDFRGRGIGRALFNWQVGRARQQLASSSRDLPGWILAFADERAPQDARLFERGGLRLARHFLSMERTLSDPIESPPAPRRVRIVPYVTSMSDAVHRARDEVFIDHWGSQPMTDQRWRALVGSRRFAGELSFVALAQGCGGGECVVGFVLSSTDPSIWPTQGFSSSRVDQIGVRAAWRGRGIAHSLLATQLRMSQARGFDRVTLTTDGGSEARPLTLHSSAGFRTTGSKKAFVLAL</sequence>
<keyword evidence="1 4" id="KW-0808">Transferase</keyword>
<dbReference type="Proteomes" id="UP000474967">
    <property type="component" value="Unassembled WGS sequence"/>
</dbReference>
<feature type="domain" description="N-acetyltransferase" evidence="3">
    <location>
        <begin position="177"/>
        <end position="331"/>
    </location>
</feature>
<keyword evidence="2" id="KW-0012">Acyltransferase</keyword>
<dbReference type="InterPro" id="IPR050832">
    <property type="entry name" value="Bact_Acetyltransf"/>
</dbReference>
<evidence type="ECO:0000259" key="3">
    <source>
        <dbReference type="PROSITE" id="PS51186"/>
    </source>
</evidence>
<dbReference type="CDD" id="cd04301">
    <property type="entry name" value="NAT_SF"/>
    <property type="match status" value="2"/>
</dbReference>
<dbReference type="InterPro" id="IPR016181">
    <property type="entry name" value="Acyl_CoA_acyltransferase"/>
</dbReference>
<name>A0A6L9Y358_9MICO</name>
<organism evidence="4 5">
    <name type="scientific">Leifsonia tongyongensis</name>
    <dbReference type="NCBI Taxonomy" id="1268043"/>
    <lineage>
        <taxon>Bacteria</taxon>
        <taxon>Bacillati</taxon>
        <taxon>Actinomycetota</taxon>
        <taxon>Actinomycetes</taxon>
        <taxon>Micrococcales</taxon>
        <taxon>Microbacteriaceae</taxon>
        <taxon>Leifsonia</taxon>
    </lineage>
</organism>
<comment type="caution">
    <text evidence="4">The sequence shown here is derived from an EMBL/GenBank/DDBJ whole genome shotgun (WGS) entry which is preliminary data.</text>
</comment>